<sequence>IARTEKDKGTLYELTFRGEQKQEFRRLLLFRPFGPLMKVKSELVETANMPINIVLPLSQRADKFKQFMHNF</sequence>
<comment type="subcellular location">
    <subcellularLocation>
        <location evidence="1 9">Golgi apparatus</location>
        <location evidence="1 9">Golgi stack membrane</location>
        <topology evidence="1 9">Single-pass type II membrane protein</topology>
    </subcellularLocation>
</comment>
<evidence type="ECO:0000256" key="9">
    <source>
        <dbReference type="RuleBase" id="RU364016"/>
    </source>
</evidence>
<dbReference type="Proteomes" id="UP001529510">
    <property type="component" value="Unassembled WGS sequence"/>
</dbReference>
<dbReference type="GO" id="GO:0008194">
    <property type="term" value="F:UDP-glycosyltransferase activity"/>
    <property type="evidence" value="ECO:0007669"/>
    <property type="project" value="UniProtKB-ARBA"/>
</dbReference>
<name>A0ABD0Q7F3_CIRMR</name>
<reference evidence="10 11" key="1">
    <citation type="submission" date="2024-05" db="EMBL/GenBank/DDBJ databases">
        <title>Genome sequencing and assembly of Indian major carp, Cirrhinus mrigala (Hamilton, 1822).</title>
        <authorList>
            <person name="Mohindra V."/>
            <person name="Chowdhury L.M."/>
            <person name="Lal K."/>
            <person name="Jena J.K."/>
        </authorList>
    </citation>
    <scope>NUCLEOTIDE SEQUENCE [LARGE SCALE GENOMIC DNA]</scope>
    <source>
        <strain evidence="10">CM1030</strain>
        <tissue evidence="10">Blood</tissue>
    </source>
</reference>
<accession>A0ABD0Q7F3</accession>
<evidence type="ECO:0000256" key="8">
    <source>
        <dbReference type="ARBA" id="ARBA00023136"/>
    </source>
</evidence>
<evidence type="ECO:0000313" key="11">
    <source>
        <dbReference type="Proteomes" id="UP001529510"/>
    </source>
</evidence>
<feature type="non-terminal residue" evidence="10">
    <location>
        <position position="71"/>
    </location>
</feature>
<feature type="non-terminal residue" evidence="10">
    <location>
        <position position="1"/>
    </location>
</feature>
<evidence type="ECO:0000256" key="6">
    <source>
        <dbReference type="ARBA" id="ARBA00022989"/>
    </source>
</evidence>
<dbReference type="PANTHER" id="PTHR12369:SF19">
    <property type="entry name" value="CHONDROITIN SULFATE N-ACETYLGALACTOSAMINYLTRANSFERASE 1"/>
    <property type="match status" value="1"/>
</dbReference>
<dbReference type="EMBL" id="JAMKFB020000010">
    <property type="protein sequence ID" value="KAL0182094.1"/>
    <property type="molecule type" value="Genomic_DNA"/>
</dbReference>
<keyword evidence="4" id="KW-0812">Transmembrane</keyword>
<dbReference type="GO" id="GO:0032580">
    <property type="term" value="C:Golgi cisterna membrane"/>
    <property type="evidence" value="ECO:0007669"/>
    <property type="project" value="UniProtKB-SubCell"/>
</dbReference>
<evidence type="ECO:0000256" key="5">
    <source>
        <dbReference type="ARBA" id="ARBA00022968"/>
    </source>
</evidence>
<evidence type="ECO:0000256" key="3">
    <source>
        <dbReference type="ARBA" id="ARBA00022679"/>
    </source>
</evidence>
<dbReference type="Pfam" id="PF05679">
    <property type="entry name" value="CHGN"/>
    <property type="match status" value="1"/>
</dbReference>
<keyword evidence="5 9" id="KW-0735">Signal-anchor</keyword>
<dbReference type="PANTHER" id="PTHR12369">
    <property type="entry name" value="CHONDROITIN SYNTHASE"/>
    <property type="match status" value="1"/>
</dbReference>
<evidence type="ECO:0000256" key="2">
    <source>
        <dbReference type="ARBA" id="ARBA00009239"/>
    </source>
</evidence>
<gene>
    <name evidence="10" type="ORF">M9458_021469</name>
</gene>
<proteinExistence type="inferred from homology"/>
<keyword evidence="11" id="KW-1185">Reference proteome</keyword>
<evidence type="ECO:0000256" key="4">
    <source>
        <dbReference type="ARBA" id="ARBA00022692"/>
    </source>
</evidence>
<keyword evidence="6" id="KW-1133">Transmembrane helix</keyword>
<evidence type="ECO:0000313" key="10">
    <source>
        <dbReference type="EMBL" id="KAL0182094.1"/>
    </source>
</evidence>
<evidence type="ECO:0000256" key="7">
    <source>
        <dbReference type="ARBA" id="ARBA00023034"/>
    </source>
</evidence>
<keyword evidence="8" id="KW-0472">Membrane</keyword>
<dbReference type="AlphaFoldDB" id="A0ABD0Q7F3"/>
<organism evidence="10 11">
    <name type="scientific">Cirrhinus mrigala</name>
    <name type="common">Mrigala</name>
    <dbReference type="NCBI Taxonomy" id="683832"/>
    <lineage>
        <taxon>Eukaryota</taxon>
        <taxon>Metazoa</taxon>
        <taxon>Chordata</taxon>
        <taxon>Craniata</taxon>
        <taxon>Vertebrata</taxon>
        <taxon>Euteleostomi</taxon>
        <taxon>Actinopterygii</taxon>
        <taxon>Neopterygii</taxon>
        <taxon>Teleostei</taxon>
        <taxon>Ostariophysi</taxon>
        <taxon>Cypriniformes</taxon>
        <taxon>Cyprinidae</taxon>
        <taxon>Labeoninae</taxon>
        <taxon>Labeonini</taxon>
        <taxon>Cirrhinus</taxon>
    </lineage>
</organism>
<keyword evidence="3 9" id="KW-0808">Transferase</keyword>
<evidence type="ECO:0000256" key="1">
    <source>
        <dbReference type="ARBA" id="ARBA00004447"/>
    </source>
</evidence>
<comment type="similarity">
    <text evidence="2 9">Belongs to the chondroitin N-acetylgalactosaminyltransferase family.</text>
</comment>
<dbReference type="InterPro" id="IPR051227">
    <property type="entry name" value="CS_glycosyltransferase"/>
</dbReference>
<comment type="caution">
    <text evidence="10">The sequence shown here is derived from an EMBL/GenBank/DDBJ whole genome shotgun (WGS) entry which is preliminary data.</text>
</comment>
<dbReference type="InterPro" id="IPR008428">
    <property type="entry name" value="Chond_GalNAc"/>
</dbReference>
<protein>
    <recommendedName>
        <fullName evidence="9">Hexosyltransferase</fullName>
        <ecNumber evidence="9">2.4.1.-</ecNumber>
    </recommendedName>
</protein>
<dbReference type="EC" id="2.4.1.-" evidence="9"/>
<dbReference type="GO" id="GO:0016758">
    <property type="term" value="F:hexosyltransferase activity"/>
    <property type="evidence" value="ECO:0007669"/>
    <property type="project" value="UniProtKB-ARBA"/>
</dbReference>
<keyword evidence="7 9" id="KW-0333">Golgi apparatus</keyword>